<dbReference type="Proteomes" id="UP000186096">
    <property type="component" value="Unassembled WGS sequence"/>
</dbReference>
<evidence type="ECO:0000256" key="3">
    <source>
        <dbReference type="ARBA" id="ARBA00035643"/>
    </source>
</evidence>
<dbReference type="PANTHER" id="PTHR36852">
    <property type="entry name" value="PROTEIN GVPL 2"/>
    <property type="match status" value="1"/>
</dbReference>
<organism evidence="4 5">
    <name type="scientific">Microbispora rosea</name>
    <dbReference type="NCBI Taxonomy" id="58117"/>
    <lineage>
        <taxon>Bacteria</taxon>
        <taxon>Bacillati</taxon>
        <taxon>Actinomycetota</taxon>
        <taxon>Actinomycetes</taxon>
        <taxon>Streptosporangiales</taxon>
        <taxon>Streptosporangiaceae</taxon>
        <taxon>Microbispora</taxon>
    </lineage>
</organism>
<reference evidence="5" key="1">
    <citation type="submission" date="2017-01" db="EMBL/GenBank/DDBJ databases">
        <authorList>
            <person name="Varghese N."/>
            <person name="Submissions S."/>
        </authorList>
    </citation>
    <scope>NUCLEOTIDE SEQUENCE [LARGE SCALE GENOMIC DNA]</scope>
    <source>
        <strain evidence="5">ATCC 12950</strain>
    </source>
</reference>
<accession>A0A1N7GAR6</accession>
<dbReference type="Pfam" id="PF06386">
    <property type="entry name" value="GvpL_GvpF"/>
    <property type="match status" value="1"/>
</dbReference>
<evidence type="ECO:0000256" key="2">
    <source>
        <dbReference type="ARBA" id="ARBA00035108"/>
    </source>
</evidence>
<dbReference type="STRING" id="58117.SAMN05421833_12744"/>
<sequence>MTGSTRQSGASDGAEAPPRNTACYVYGILPEDVEISEDAIGVGDPPRRVTIIRHGEIAALVSDVDVDRPLGRAQDLVAHEQLLDEAAAEVPVLPLRFGAVMTTPEAVVEELLAPHHDSFAAALKQIEGRTQFVLKARYAEQPVLVEVLTENAEARQLRDRIRQLPEEVTRNERIRLGELITQIIAAKREADTRAVAERFEPFTAGAVVRDPSHERDAAHVAFLVENDRQAGFERAVGELRSEWGDRVEVRLLGPMAPYDFVTT</sequence>
<comment type="subcellular location">
    <subcellularLocation>
        <location evidence="2">Gas vesicle</location>
    </subcellularLocation>
</comment>
<dbReference type="RefSeq" id="WP_076440194.1">
    <property type="nucleotide sequence ID" value="NZ_FTNI01000027.1"/>
</dbReference>
<dbReference type="GO" id="GO:0031411">
    <property type="term" value="C:gas vesicle"/>
    <property type="evidence" value="ECO:0007669"/>
    <property type="project" value="UniProtKB-SubCell"/>
</dbReference>
<dbReference type="PANTHER" id="PTHR36852:SF1">
    <property type="entry name" value="PROTEIN GVPL 2"/>
    <property type="match status" value="1"/>
</dbReference>
<name>A0A1N7GAR6_9ACTN</name>
<dbReference type="GO" id="GO:0031412">
    <property type="term" value="P:gas vesicle organization"/>
    <property type="evidence" value="ECO:0007669"/>
    <property type="project" value="InterPro"/>
</dbReference>
<evidence type="ECO:0000313" key="4">
    <source>
        <dbReference type="EMBL" id="SIS09683.1"/>
    </source>
</evidence>
<keyword evidence="5" id="KW-1185">Reference proteome</keyword>
<proteinExistence type="inferred from homology"/>
<comment type="similarity">
    <text evidence="3">Belongs to the gas vesicle GvpF/GvpL family.</text>
</comment>
<evidence type="ECO:0000313" key="5">
    <source>
        <dbReference type="Proteomes" id="UP000186096"/>
    </source>
</evidence>
<dbReference type="OrthoDB" id="3867411at2"/>
<dbReference type="EMBL" id="FTNI01000027">
    <property type="protein sequence ID" value="SIS09683.1"/>
    <property type="molecule type" value="Genomic_DNA"/>
</dbReference>
<dbReference type="InterPro" id="IPR009430">
    <property type="entry name" value="GvpL/GvpF"/>
</dbReference>
<keyword evidence="1" id="KW-0304">Gas vesicle</keyword>
<protein>
    <submittedName>
        <fullName evidence="4">Gas vesicle synthesis protein GvpL/GvpF</fullName>
    </submittedName>
</protein>
<gene>
    <name evidence="4" type="ORF">SAMN05421833_12744</name>
</gene>
<dbReference type="AlphaFoldDB" id="A0A1N7GAR6"/>
<evidence type="ECO:0000256" key="1">
    <source>
        <dbReference type="ARBA" id="ARBA00022987"/>
    </source>
</evidence>